<comment type="caution">
    <text evidence="9">The sequence shown here is derived from an EMBL/GenBank/DDBJ whole genome shotgun (WGS) entry which is preliminary data.</text>
</comment>
<dbReference type="InterPro" id="IPR051051">
    <property type="entry name" value="E3_ubiq-ligase_TRIM/RNF"/>
</dbReference>
<dbReference type="SMART" id="SM00336">
    <property type="entry name" value="BBOX"/>
    <property type="match status" value="1"/>
</dbReference>
<dbReference type="PROSITE" id="PS50119">
    <property type="entry name" value="ZF_BBOX"/>
    <property type="match status" value="1"/>
</dbReference>
<dbReference type="SMART" id="SM00184">
    <property type="entry name" value="RING"/>
    <property type="match status" value="1"/>
</dbReference>
<evidence type="ECO:0008006" key="11">
    <source>
        <dbReference type="Google" id="ProtNLM"/>
    </source>
</evidence>
<keyword evidence="3" id="KW-0862">Zinc</keyword>
<keyword evidence="10" id="KW-1185">Reference proteome</keyword>
<reference evidence="9" key="1">
    <citation type="submission" date="2023-06" db="EMBL/GenBank/DDBJ databases">
        <title>Male Hemibagrus guttatus genome.</title>
        <authorList>
            <person name="Bian C."/>
        </authorList>
    </citation>
    <scope>NUCLEOTIDE SEQUENCE</scope>
    <source>
        <strain evidence="9">Male_cb2023</strain>
        <tissue evidence="9">Muscle</tissue>
    </source>
</reference>
<evidence type="ECO:0000256" key="5">
    <source>
        <dbReference type="SAM" id="Coils"/>
    </source>
</evidence>
<feature type="compositionally biased region" description="Acidic residues" evidence="6">
    <location>
        <begin position="382"/>
        <end position="421"/>
    </location>
</feature>
<feature type="domain" description="B box-type" evidence="8">
    <location>
        <begin position="160"/>
        <end position="201"/>
    </location>
</feature>
<dbReference type="Pfam" id="PF00643">
    <property type="entry name" value="zf-B_box"/>
    <property type="match status" value="1"/>
</dbReference>
<dbReference type="Gene3D" id="3.30.40.10">
    <property type="entry name" value="Zinc/RING finger domain, C3HC4 (zinc finger)"/>
    <property type="match status" value="1"/>
</dbReference>
<feature type="region of interest" description="Disordered" evidence="6">
    <location>
        <begin position="376"/>
        <end position="442"/>
    </location>
</feature>
<organism evidence="9 10">
    <name type="scientific">Hemibagrus guttatus</name>
    <dbReference type="NCBI Taxonomy" id="175788"/>
    <lineage>
        <taxon>Eukaryota</taxon>
        <taxon>Metazoa</taxon>
        <taxon>Chordata</taxon>
        <taxon>Craniata</taxon>
        <taxon>Vertebrata</taxon>
        <taxon>Euteleostomi</taxon>
        <taxon>Actinopterygii</taxon>
        <taxon>Neopterygii</taxon>
        <taxon>Teleostei</taxon>
        <taxon>Ostariophysi</taxon>
        <taxon>Siluriformes</taxon>
        <taxon>Bagridae</taxon>
        <taxon>Hemibagrus</taxon>
    </lineage>
</organism>
<feature type="domain" description="RING-type" evidence="7">
    <location>
        <begin position="17"/>
        <end position="59"/>
    </location>
</feature>
<dbReference type="PANTHER" id="PTHR25465:SF73">
    <property type="entry name" value="E3 UBIQUITIN_ISG15 LIGASE TRIM25 ISOFORM X1"/>
    <property type="match status" value="1"/>
</dbReference>
<dbReference type="PROSITE" id="PS00518">
    <property type="entry name" value="ZF_RING_1"/>
    <property type="match status" value="1"/>
</dbReference>
<dbReference type="PANTHER" id="PTHR25465">
    <property type="entry name" value="B-BOX DOMAIN CONTAINING"/>
    <property type="match status" value="1"/>
</dbReference>
<keyword evidence="2 4" id="KW-0863">Zinc-finger</keyword>
<dbReference type="GO" id="GO:0008270">
    <property type="term" value="F:zinc ion binding"/>
    <property type="evidence" value="ECO:0007669"/>
    <property type="project" value="UniProtKB-KW"/>
</dbReference>
<dbReference type="SUPFAM" id="SSF57850">
    <property type="entry name" value="RING/U-box"/>
    <property type="match status" value="1"/>
</dbReference>
<keyword evidence="1" id="KW-0479">Metal-binding</keyword>
<dbReference type="InterPro" id="IPR000315">
    <property type="entry name" value="Znf_B-box"/>
</dbReference>
<proteinExistence type="predicted"/>
<evidence type="ECO:0000313" key="9">
    <source>
        <dbReference type="EMBL" id="KAK3507727.1"/>
    </source>
</evidence>
<dbReference type="Gene3D" id="4.10.830.40">
    <property type="match status" value="1"/>
</dbReference>
<evidence type="ECO:0000256" key="3">
    <source>
        <dbReference type="ARBA" id="ARBA00022833"/>
    </source>
</evidence>
<gene>
    <name evidence="9" type="ORF">QTP70_034833</name>
</gene>
<keyword evidence="5" id="KW-0175">Coiled coil</keyword>
<sequence length="442" mass="51347">MATALEDTSVLEEELTCPVCLDLYREPHLLPCGHNFCLQCLRRLKSRSERGRLRCPECRESHRCSTQWQKNFKLASIADGFRRRSRSQRPSQSRPGPSHRTTEVCCDYCGPDIAGDSAKRSTAVKTCLKCEVSMCPEHVQHHLELPAFREHPLVEPLSDMRKRKCIEHDEMFRYYCKDERKFLCNACTIEGGHNRHAIKTLKNTMKDLRGSLDTQLQKVDKKIRRVEKNMQEQREVEQQNKAFVEQVDRQVDILRGVMMTRLDGFLSSLSECVRSYEGENSINIQQDLVRTEEDRSRLGVVHAGMEQLLQENDPFQFIKEYTSCAKSYHRLLKRPLFQPQAVTMDTEVIEERMEGKLEDFMTDLRENITTFINTVCTGDAVNEGDEGVEEEEEEDNSDEDENDTSDVDEEQEEEMSEDEEVYDHSESAYDSSPEEEEEEEDV</sequence>
<evidence type="ECO:0000256" key="4">
    <source>
        <dbReference type="PROSITE-ProRule" id="PRU00024"/>
    </source>
</evidence>
<dbReference type="CDD" id="cd19802">
    <property type="entry name" value="Bbox1_TRIM8-like"/>
    <property type="match status" value="1"/>
</dbReference>
<dbReference type="AlphaFoldDB" id="A0AAE0PTI2"/>
<evidence type="ECO:0000256" key="2">
    <source>
        <dbReference type="ARBA" id="ARBA00022771"/>
    </source>
</evidence>
<dbReference type="Pfam" id="PF13445">
    <property type="entry name" value="zf-RING_UBOX"/>
    <property type="match status" value="1"/>
</dbReference>
<evidence type="ECO:0000259" key="7">
    <source>
        <dbReference type="PROSITE" id="PS50089"/>
    </source>
</evidence>
<name>A0AAE0PTI2_9TELE</name>
<dbReference type="Proteomes" id="UP001274896">
    <property type="component" value="Unassembled WGS sequence"/>
</dbReference>
<dbReference type="PROSITE" id="PS50089">
    <property type="entry name" value="ZF_RING_2"/>
    <property type="match status" value="1"/>
</dbReference>
<feature type="compositionally biased region" description="Acidic residues" evidence="6">
    <location>
        <begin position="432"/>
        <end position="442"/>
    </location>
</feature>
<protein>
    <recommendedName>
        <fullName evidence="11">E3 ubiquitin/ISG15 ligase TRIM25-like</fullName>
    </recommendedName>
</protein>
<dbReference type="EMBL" id="JAUCMX010000029">
    <property type="protein sequence ID" value="KAK3507727.1"/>
    <property type="molecule type" value="Genomic_DNA"/>
</dbReference>
<feature type="compositionally biased region" description="Low complexity" evidence="6">
    <location>
        <begin position="88"/>
        <end position="99"/>
    </location>
</feature>
<dbReference type="InterPro" id="IPR001841">
    <property type="entry name" value="Znf_RING"/>
</dbReference>
<evidence type="ECO:0000256" key="6">
    <source>
        <dbReference type="SAM" id="MobiDB-lite"/>
    </source>
</evidence>
<dbReference type="Gene3D" id="3.30.160.60">
    <property type="entry name" value="Classic Zinc Finger"/>
    <property type="match status" value="1"/>
</dbReference>
<evidence type="ECO:0000313" key="10">
    <source>
        <dbReference type="Proteomes" id="UP001274896"/>
    </source>
</evidence>
<dbReference type="InterPro" id="IPR027370">
    <property type="entry name" value="Znf-RING_euk"/>
</dbReference>
<accession>A0AAE0PTI2</accession>
<evidence type="ECO:0000259" key="8">
    <source>
        <dbReference type="PROSITE" id="PS50119"/>
    </source>
</evidence>
<dbReference type="InterPro" id="IPR017907">
    <property type="entry name" value="Znf_RING_CS"/>
</dbReference>
<dbReference type="SUPFAM" id="SSF57845">
    <property type="entry name" value="B-box zinc-binding domain"/>
    <property type="match status" value="1"/>
</dbReference>
<evidence type="ECO:0000256" key="1">
    <source>
        <dbReference type="ARBA" id="ARBA00022723"/>
    </source>
</evidence>
<feature type="region of interest" description="Disordered" evidence="6">
    <location>
        <begin position="82"/>
        <end position="102"/>
    </location>
</feature>
<dbReference type="InterPro" id="IPR013083">
    <property type="entry name" value="Znf_RING/FYVE/PHD"/>
</dbReference>
<feature type="coiled-coil region" evidence="5">
    <location>
        <begin position="198"/>
        <end position="236"/>
    </location>
</feature>